<dbReference type="InterPro" id="IPR052189">
    <property type="entry name" value="L-asp_N-monooxygenase_NS-form"/>
</dbReference>
<reference evidence="2 3" key="1">
    <citation type="submission" date="2021-03" db="EMBL/GenBank/DDBJ databases">
        <title>Sequencing the genomes of 1000 actinobacteria strains.</title>
        <authorList>
            <person name="Klenk H.-P."/>
        </authorList>
    </citation>
    <scope>NUCLEOTIDE SEQUENCE [LARGE SCALE GENOMIC DNA]</scope>
    <source>
        <strain evidence="2 3">DSM 44580</strain>
    </source>
</reference>
<organism evidence="2 3">
    <name type="scientific">Crossiella equi</name>
    <dbReference type="NCBI Taxonomy" id="130796"/>
    <lineage>
        <taxon>Bacteria</taxon>
        <taxon>Bacillati</taxon>
        <taxon>Actinomycetota</taxon>
        <taxon>Actinomycetes</taxon>
        <taxon>Pseudonocardiales</taxon>
        <taxon>Pseudonocardiaceae</taxon>
        <taxon>Crossiella</taxon>
    </lineage>
</organism>
<dbReference type="Gene3D" id="3.50.50.60">
    <property type="entry name" value="FAD/NAD(P)-binding domain"/>
    <property type="match status" value="1"/>
</dbReference>
<dbReference type="InterPro" id="IPR038732">
    <property type="entry name" value="HpyO/CreE_NAD-binding"/>
</dbReference>
<protein>
    <submittedName>
        <fullName evidence="2">NAD(P)/FAD-binding protein YdhS</fullName>
    </submittedName>
</protein>
<feature type="domain" description="FAD-dependent urate hydroxylase HpyO/Asp monooxygenase CreE-like FAD/NAD(P)-binding" evidence="1">
    <location>
        <begin position="5"/>
        <end position="156"/>
    </location>
</feature>
<sequence length="505" mass="53303">MLKLAVVGGGPAAACVLEAVARHTASVSPVSVTVFEPGPNLWRGRVFQPEGDEVLANVPMAEMSVRAWDPGHGTRWLREHGRGELAAETAVPPRWLVGRYLEDSAARAIDALRAAGSQVVVRPWAVRSLTVRGGRLEAQGDGWIEGPFDHAVLCLGGAPSYDHYALTGVPGFVPGPYPLRRSLAEVGEHASVGVVGSGLTAVDVVMALRARGHQGPIRLISRTGGLPAVRRKPVHRELTRLTVPGLVELAGPKGALRLEEVLALVRAELAEAGADFDRVAADLARTGPSLPRLREDLDSALHDEDPGWTVLRDAMVLSGQDAWYLLAEQDKARIRAHHRALMRNCCPMPPGNAAHLLELAENGQLEVLAGVRAITPKSGGGFTVSADGDVDVDVVVAASTPAEQLPAPTAAPLLASLTAQGMAVPHSFGGVHIDRTTSRLTTWRGVPCSRLYALGDLTRGSYLFTFGMPVLAARADRIAHTITRGLTGDNVLVGHGQGSADLPTA</sequence>
<keyword evidence="3" id="KW-1185">Reference proteome</keyword>
<dbReference type="InterPro" id="IPR036188">
    <property type="entry name" value="FAD/NAD-bd_sf"/>
</dbReference>
<comment type="caution">
    <text evidence="2">The sequence shown here is derived from an EMBL/GenBank/DDBJ whole genome shotgun (WGS) entry which is preliminary data.</text>
</comment>
<dbReference type="Proteomes" id="UP001519363">
    <property type="component" value="Unassembled WGS sequence"/>
</dbReference>
<name>A0ABS5AMH3_9PSEU</name>
<evidence type="ECO:0000313" key="3">
    <source>
        <dbReference type="Proteomes" id="UP001519363"/>
    </source>
</evidence>
<evidence type="ECO:0000259" key="1">
    <source>
        <dbReference type="Pfam" id="PF13454"/>
    </source>
</evidence>
<proteinExistence type="predicted"/>
<dbReference type="PANTHER" id="PTHR40254">
    <property type="entry name" value="BLR0577 PROTEIN"/>
    <property type="match status" value="1"/>
</dbReference>
<gene>
    <name evidence="2" type="ORF">JOF53_006633</name>
</gene>
<dbReference type="RefSeq" id="WP_086788492.1">
    <property type="nucleotide sequence ID" value="NZ_JAGIOO010000001.1"/>
</dbReference>
<evidence type="ECO:0000313" key="2">
    <source>
        <dbReference type="EMBL" id="MBP2477761.1"/>
    </source>
</evidence>
<dbReference type="SUPFAM" id="SSF51905">
    <property type="entry name" value="FAD/NAD(P)-binding domain"/>
    <property type="match status" value="2"/>
</dbReference>
<dbReference type="Pfam" id="PF13454">
    <property type="entry name" value="NAD_binding_9"/>
    <property type="match status" value="1"/>
</dbReference>
<dbReference type="PANTHER" id="PTHR40254:SF1">
    <property type="entry name" value="BLR0577 PROTEIN"/>
    <property type="match status" value="1"/>
</dbReference>
<dbReference type="EMBL" id="JAGIOO010000001">
    <property type="protein sequence ID" value="MBP2477761.1"/>
    <property type="molecule type" value="Genomic_DNA"/>
</dbReference>
<accession>A0ABS5AMH3</accession>